<accession>A0A245ZJL7</accession>
<comment type="caution">
    <text evidence="1">The sequence shown here is derived from an EMBL/GenBank/DDBJ whole genome shotgun (WGS) entry which is preliminary data.</text>
</comment>
<reference evidence="1 2" key="1">
    <citation type="submission" date="2017-03" db="EMBL/GenBank/DDBJ databases">
        <title>Genome sequence of Sphingomonas mucosissima DSM 17494.</title>
        <authorList>
            <person name="Poehlein A."/>
            <person name="Wuebbeler J.H."/>
            <person name="Steinbuechel A."/>
            <person name="Daniel R."/>
        </authorList>
    </citation>
    <scope>NUCLEOTIDE SEQUENCE [LARGE SCALE GENOMIC DNA]</scope>
    <source>
        <strain evidence="1 2">DSM 17494</strain>
    </source>
</reference>
<dbReference type="EMBL" id="NBBJ01000003">
    <property type="protein sequence ID" value="OWK29916.1"/>
    <property type="molecule type" value="Genomic_DNA"/>
</dbReference>
<dbReference type="Proteomes" id="UP000197783">
    <property type="component" value="Unassembled WGS sequence"/>
</dbReference>
<organism evidence="1 2">
    <name type="scientific">Sphingomonas mucosissima</name>
    <dbReference type="NCBI Taxonomy" id="370959"/>
    <lineage>
        <taxon>Bacteria</taxon>
        <taxon>Pseudomonadati</taxon>
        <taxon>Pseudomonadota</taxon>
        <taxon>Alphaproteobacteria</taxon>
        <taxon>Sphingomonadales</taxon>
        <taxon>Sphingomonadaceae</taxon>
        <taxon>Sphingomonas</taxon>
    </lineage>
</organism>
<protein>
    <submittedName>
        <fullName evidence="1">Uncharacterized protein</fullName>
    </submittedName>
</protein>
<sequence>MRYFAFGEPSAVRQTASTDQVTNSRPSPLVWPVIILASGRAITSNKAQRA</sequence>
<keyword evidence="2" id="KW-1185">Reference proteome</keyword>
<evidence type="ECO:0000313" key="1">
    <source>
        <dbReference type="EMBL" id="OWK29916.1"/>
    </source>
</evidence>
<dbReference type="RefSeq" id="WP_169715701.1">
    <property type="nucleotide sequence ID" value="NZ_NBBJ01000003.1"/>
</dbReference>
<dbReference type="AlphaFoldDB" id="A0A245ZJL7"/>
<gene>
    <name evidence="1" type="ORF">SPMU_23380</name>
</gene>
<evidence type="ECO:0000313" key="2">
    <source>
        <dbReference type="Proteomes" id="UP000197783"/>
    </source>
</evidence>
<name>A0A245ZJL7_9SPHN</name>
<proteinExistence type="predicted"/>